<keyword evidence="3" id="KW-0547">Nucleotide-binding</keyword>
<evidence type="ECO:0000313" key="10">
    <source>
        <dbReference type="Proteomes" id="UP000327013"/>
    </source>
</evidence>
<evidence type="ECO:0000256" key="7">
    <source>
        <dbReference type="SAM" id="MobiDB-lite"/>
    </source>
</evidence>
<sequence length="671" mass="74508">MWLGRNHGGERRAGNGLVAVAIDRDKGSQIAMKWSIEHLLQKGNTVFLIHVNLKSSLHSSPSLHSPRVNNMGGFGGENTLVCADPDQQTKELFLPFRCFCTRKDIHAKDIVLEDTDVAKALTEYVSQSSIENLVVGASSKTGFLRRFKTTDIASCVLKGAPDFTNVYVISKGKIQSMRSASRPAPSFSPLRYQLHNQDSIKSDHSSDRDSSVKGADKLPPSEPAQEETDVIKSPLVGRGWNGNGKSYGDLVMAESDISYISSGRHSVDRILTSGYDSLDPGGRIPPRLSHSSDIDHNQGFESLHLGWRSLDATSPTEFSSRNSHDTDSLSNSPHSMEDVEAEMRRLKLELKQTIEMYSTACKEALTAKQKTVELQRWKWEEERRLDEARLAEEAALAIAEKEKAKSRAAMEAAEAAKRIAELEAQKRINAEMKALREGEEKRKALDALAQSDVRYRRYSIAEIEAATEFFAISRKIGEGGYGPVYKGHLDHTPVAIKVLRPDAAQGRSQFQQEIEILSCIRHPNMVLLLGACPEYGCLVYEFMSKGSLEDRLFCRGNTPPLSWQHRSIEKGTFAEMLDQAVSDWPVEEALCFAKLSLQCSELRRKDRPDLGKDVLPELERLRAFAEETMHHSLLNGSAGSSPRHSQVSLQLDGDLPHAHSGESSRTPSTTL</sequence>
<dbReference type="CDD" id="cd01989">
    <property type="entry name" value="USP_STK_Ubox_N"/>
    <property type="match status" value="1"/>
</dbReference>
<dbReference type="InterPro" id="IPR011009">
    <property type="entry name" value="Kinase-like_dom_sf"/>
</dbReference>
<dbReference type="GO" id="GO:0061630">
    <property type="term" value="F:ubiquitin protein ligase activity"/>
    <property type="evidence" value="ECO:0007669"/>
    <property type="project" value="UniProtKB-EC"/>
</dbReference>
<feature type="domain" description="Protein kinase" evidence="8">
    <location>
        <begin position="470"/>
        <end position="671"/>
    </location>
</feature>
<keyword evidence="10" id="KW-1185">Reference proteome</keyword>
<dbReference type="FunFam" id="3.30.200.20:FF:000162">
    <property type="entry name" value="Adenine nucleotide alpha hydrolase-like domain kinase"/>
    <property type="match status" value="1"/>
</dbReference>
<protein>
    <recommendedName>
        <fullName evidence="2">RING-type E3 ubiquitin transferase</fullName>
        <ecNumber evidence="2">2.3.2.27</ecNumber>
    </recommendedName>
</protein>
<feature type="coiled-coil region" evidence="6">
    <location>
        <begin position="396"/>
        <end position="425"/>
    </location>
</feature>
<evidence type="ECO:0000256" key="3">
    <source>
        <dbReference type="ARBA" id="ARBA00022741"/>
    </source>
</evidence>
<comment type="catalytic activity">
    <reaction evidence="1">
        <text>S-ubiquitinyl-[E2 ubiquitin-conjugating enzyme]-L-cysteine + [acceptor protein]-L-lysine = [E2 ubiquitin-conjugating enzyme]-L-cysteine + N(6)-ubiquitinyl-[acceptor protein]-L-lysine.</text>
        <dbReference type="EC" id="2.3.2.27"/>
    </reaction>
</comment>
<dbReference type="PANTHER" id="PTHR45647">
    <property type="entry name" value="OS02G0152300 PROTEIN"/>
    <property type="match status" value="1"/>
</dbReference>
<keyword evidence="6" id="KW-0175">Coiled coil</keyword>
<keyword evidence="5" id="KW-0067">ATP-binding</keyword>
<organism evidence="9 10">
    <name type="scientific">Carpinus fangiana</name>
    <dbReference type="NCBI Taxonomy" id="176857"/>
    <lineage>
        <taxon>Eukaryota</taxon>
        <taxon>Viridiplantae</taxon>
        <taxon>Streptophyta</taxon>
        <taxon>Embryophyta</taxon>
        <taxon>Tracheophyta</taxon>
        <taxon>Spermatophyta</taxon>
        <taxon>Magnoliopsida</taxon>
        <taxon>eudicotyledons</taxon>
        <taxon>Gunneridae</taxon>
        <taxon>Pentapetalae</taxon>
        <taxon>rosids</taxon>
        <taxon>fabids</taxon>
        <taxon>Fagales</taxon>
        <taxon>Betulaceae</taxon>
        <taxon>Carpinus</taxon>
    </lineage>
</organism>
<dbReference type="EC" id="2.3.2.27" evidence="2"/>
<dbReference type="Gene3D" id="3.40.50.620">
    <property type="entry name" value="HUPs"/>
    <property type="match status" value="1"/>
</dbReference>
<dbReference type="OrthoDB" id="4062651at2759"/>
<dbReference type="Pfam" id="PF07714">
    <property type="entry name" value="PK_Tyr_Ser-Thr"/>
    <property type="match status" value="1"/>
</dbReference>
<dbReference type="SUPFAM" id="SSF52402">
    <property type="entry name" value="Adenine nucleotide alpha hydrolases-like"/>
    <property type="match status" value="1"/>
</dbReference>
<evidence type="ECO:0000256" key="6">
    <source>
        <dbReference type="SAM" id="Coils"/>
    </source>
</evidence>
<evidence type="ECO:0000259" key="8">
    <source>
        <dbReference type="PROSITE" id="PS50011"/>
    </source>
</evidence>
<dbReference type="InterPro" id="IPR014729">
    <property type="entry name" value="Rossmann-like_a/b/a_fold"/>
</dbReference>
<evidence type="ECO:0000256" key="5">
    <source>
        <dbReference type="ARBA" id="ARBA00022840"/>
    </source>
</evidence>
<dbReference type="GO" id="GO:0004672">
    <property type="term" value="F:protein kinase activity"/>
    <property type="evidence" value="ECO:0007669"/>
    <property type="project" value="InterPro"/>
</dbReference>
<reference evidence="9 10" key="1">
    <citation type="submission" date="2019-06" db="EMBL/GenBank/DDBJ databases">
        <title>A chromosomal-level reference genome of Carpinus fangiana (Coryloideae, Betulaceae).</title>
        <authorList>
            <person name="Yang X."/>
            <person name="Wang Z."/>
            <person name="Zhang L."/>
            <person name="Hao G."/>
            <person name="Liu J."/>
            <person name="Yang Y."/>
        </authorList>
    </citation>
    <scope>NUCLEOTIDE SEQUENCE [LARGE SCALE GENOMIC DNA]</scope>
    <source>
        <strain evidence="9">Cfa_2016G</strain>
        <tissue evidence="9">Leaf</tissue>
    </source>
</reference>
<evidence type="ECO:0000256" key="4">
    <source>
        <dbReference type="ARBA" id="ARBA00022786"/>
    </source>
</evidence>
<feature type="region of interest" description="Disordered" evidence="7">
    <location>
        <begin position="198"/>
        <end position="238"/>
    </location>
</feature>
<dbReference type="PANTHER" id="PTHR45647:SF132">
    <property type="entry name" value="KINASE WITH ADENINE NUCLEOTIDE ALPHA HYDROLASES-LIKE DOMAIN-CONTAINING PROTEIN"/>
    <property type="match status" value="1"/>
</dbReference>
<proteinExistence type="predicted"/>
<dbReference type="SUPFAM" id="SSF56112">
    <property type="entry name" value="Protein kinase-like (PK-like)"/>
    <property type="match status" value="1"/>
</dbReference>
<accession>A0A5N6R689</accession>
<evidence type="ECO:0000256" key="1">
    <source>
        <dbReference type="ARBA" id="ARBA00000900"/>
    </source>
</evidence>
<evidence type="ECO:0000256" key="2">
    <source>
        <dbReference type="ARBA" id="ARBA00012483"/>
    </source>
</evidence>
<feature type="compositionally biased region" description="Basic and acidic residues" evidence="7">
    <location>
        <begin position="198"/>
        <end position="216"/>
    </location>
</feature>
<dbReference type="InterPro" id="IPR001245">
    <property type="entry name" value="Ser-Thr/Tyr_kinase_cat_dom"/>
</dbReference>
<evidence type="ECO:0000313" key="9">
    <source>
        <dbReference type="EMBL" id="KAE8056530.1"/>
    </source>
</evidence>
<dbReference type="Gene3D" id="1.10.510.10">
    <property type="entry name" value="Transferase(Phosphotransferase) domain 1"/>
    <property type="match status" value="1"/>
</dbReference>
<dbReference type="InterPro" id="IPR000719">
    <property type="entry name" value="Prot_kinase_dom"/>
</dbReference>
<dbReference type="Proteomes" id="UP000327013">
    <property type="component" value="Chromosome 5"/>
</dbReference>
<gene>
    <name evidence="9" type="ORF">FH972_013298</name>
</gene>
<feature type="region of interest" description="Disordered" evidence="7">
    <location>
        <begin position="313"/>
        <end position="335"/>
    </location>
</feature>
<dbReference type="InterPro" id="IPR051348">
    <property type="entry name" value="U-box_ubiquitin_ligases"/>
</dbReference>
<keyword evidence="4" id="KW-0833">Ubl conjugation pathway</keyword>
<dbReference type="AlphaFoldDB" id="A0A5N6R689"/>
<name>A0A5N6R689_9ROSI</name>
<dbReference type="EMBL" id="CM017325">
    <property type="protein sequence ID" value="KAE8056530.1"/>
    <property type="molecule type" value="Genomic_DNA"/>
</dbReference>
<dbReference type="GO" id="GO:0005524">
    <property type="term" value="F:ATP binding"/>
    <property type="evidence" value="ECO:0007669"/>
    <property type="project" value="UniProtKB-KW"/>
</dbReference>
<dbReference type="PROSITE" id="PS50011">
    <property type="entry name" value="PROTEIN_KINASE_DOM"/>
    <property type="match status" value="1"/>
</dbReference>